<evidence type="ECO:0000256" key="2">
    <source>
        <dbReference type="SAM" id="MobiDB-lite"/>
    </source>
</evidence>
<name>A0AA37WMG3_9GAMM</name>
<organism evidence="4 5">
    <name type="scientific">Marinibactrum halimedae</name>
    <dbReference type="NCBI Taxonomy" id="1444977"/>
    <lineage>
        <taxon>Bacteria</taxon>
        <taxon>Pseudomonadati</taxon>
        <taxon>Pseudomonadota</taxon>
        <taxon>Gammaproteobacteria</taxon>
        <taxon>Cellvibrionales</taxon>
        <taxon>Cellvibrionaceae</taxon>
        <taxon>Marinibactrum</taxon>
    </lineage>
</organism>
<dbReference type="SMART" id="SM00422">
    <property type="entry name" value="HTH_MERR"/>
    <property type="match status" value="1"/>
</dbReference>
<dbReference type="CDD" id="cd04776">
    <property type="entry name" value="HTH_GnyR"/>
    <property type="match status" value="1"/>
</dbReference>
<proteinExistence type="predicted"/>
<dbReference type="InterPro" id="IPR047057">
    <property type="entry name" value="MerR_fam"/>
</dbReference>
<dbReference type="AlphaFoldDB" id="A0AA37WMG3"/>
<dbReference type="PANTHER" id="PTHR30204:SF58">
    <property type="entry name" value="HTH-TYPE TRANSCRIPTIONAL REGULATOR YFMP"/>
    <property type="match status" value="1"/>
</dbReference>
<dbReference type="Proteomes" id="UP001156870">
    <property type="component" value="Unassembled WGS sequence"/>
</dbReference>
<dbReference type="SUPFAM" id="SSF46955">
    <property type="entry name" value="Putative DNA-binding domain"/>
    <property type="match status" value="1"/>
</dbReference>
<feature type="domain" description="HTH merR-type" evidence="3">
    <location>
        <begin position="4"/>
        <end position="71"/>
    </location>
</feature>
<reference evidence="4 5" key="1">
    <citation type="journal article" date="2014" name="Int. J. Syst. Evol. Microbiol.">
        <title>Complete genome sequence of Corynebacterium casei LMG S-19264T (=DSM 44701T), isolated from a smear-ripened cheese.</title>
        <authorList>
            <consortium name="US DOE Joint Genome Institute (JGI-PGF)"/>
            <person name="Walter F."/>
            <person name="Albersmeier A."/>
            <person name="Kalinowski J."/>
            <person name="Ruckert C."/>
        </authorList>
    </citation>
    <scope>NUCLEOTIDE SEQUENCE [LARGE SCALE GENOMIC DNA]</scope>
    <source>
        <strain evidence="4 5">NBRC 110095</strain>
    </source>
</reference>
<feature type="region of interest" description="Disordered" evidence="2">
    <location>
        <begin position="122"/>
        <end position="151"/>
    </location>
</feature>
<dbReference type="EMBL" id="BSPD01000021">
    <property type="protein sequence ID" value="GLS25056.1"/>
    <property type="molecule type" value="Genomic_DNA"/>
</dbReference>
<dbReference type="PROSITE" id="PS50937">
    <property type="entry name" value="HTH_MERR_2"/>
    <property type="match status" value="1"/>
</dbReference>
<evidence type="ECO:0000313" key="5">
    <source>
        <dbReference type="Proteomes" id="UP001156870"/>
    </source>
</evidence>
<dbReference type="Pfam" id="PF13411">
    <property type="entry name" value="MerR_1"/>
    <property type="match status" value="1"/>
</dbReference>
<dbReference type="GO" id="GO:0003700">
    <property type="term" value="F:DNA-binding transcription factor activity"/>
    <property type="evidence" value="ECO:0007669"/>
    <property type="project" value="InterPro"/>
</dbReference>
<keyword evidence="5" id="KW-1185">Reference proteome</keyword>
<dbReference type="InterPro" id="IPR009061">
    <property type="entry name" value="DNA-bd_dom_put_sf"/>
</dbReference>
<dbReference type="RefSeq" id="WP_232592705.1">
    <property type="nucleotide sequence ID" value="NZ_BSPD01000021.1"/>
</dbReference>
<accession>A0AA37WMG3</accession>
<comment type="caution">
    <text evidence="4">The sequence shown here is derived from an EMBL/GenBank/DDBJ whole genome shotgun (WGS) entry which is preliminary data.</text>
</comment>
<keyword evidence="1" id="KW-0238">DNA-binding</keyword>
<dbReference type="PANTHER" id="PTHR30204">
    <property type="entry name" value="REDOX-CYCLING DRUG-SENSING TRANSCRIPTIONAL ACTIVATOR SOXR"/>
    <property type="match status" value="1"/>
</dbReference>
<sequence length="151" mass="17271">MSDTHTISQLAQEFGITTRAIRFYEEKGLLQPKRVGTQRVFHHSDRTRLKLILRGKRLGLSLEESAEIIGMYNPEGNNRKQLQALIQAIQLKREHLLQQQKELADLLSELDAAEVQCSKALLKEGKPARKNARPKSSTEKNNTIKNTRRKS</sequence>
<gene>
    <name evidence="4" type="ORF">GCM10007877_07700</name>
</gene>
<dbReference type="GO" id="GO:0003677">
    <property type="term" value="F:DNA binding"/>
    <property type="evidence" value="ECO:0007669"/>
    <property type="project" value="UniProtKB-KW"/>
</dbReference>
<evidence type="ECO:0000259" key="3">
    <source>
        <dbReference type="PROSITE" id="PS50937"/>
    </source>
</evidence>
<dbReference type="Gene3D" id="1.10.1660.10">
    <property type="match status" value="1"/>
</dbReference>
<dbReference type="InterPro" id="IPR000551">
    <property type="entry name" value="MerR-type_HTH_dom"/>
</dbReference>
<evidence type="ECO:0000256" key="1">
    <source>
        <dbReference type="ARBA" id="ARBA00023125"/>
    </source>
</evidence>
<protein>
    <submittedName>
        <fullName evidence="4">MerR family transcriptional regulator</fullName>
    </submittedName>
</protein>
<evidence type="ECO:0000313" key="4">
    <source>
        <dbReference type="EMBL" id="GLS25056.1"/>
    </source>
</evidence>